<gene>
    <name evidence="2" type="ORF">BJ989_000544</name>
</gene>
<sequence length="50" mass="5289">MSADAIVLMVVAMLVLWGGLGLAVANLLRQGSVESRETTPVDPAVRPRDL</sequence>
<keyword evidence="3" id="KW-1185">Reference proteome</keyword>
<organism evidence="2 3">
    <name type="scientific">Nocardioides perillae</name>
    <dbReference type="NCBI Taxonomy" id="1119534"/>
    <lineage>
        <taxon>Bacteria</taxon>
        <taxon>Bacillati</taxon>
        <taxon>Actinomycetota</taxon>
        <taxon>Actinomycetes</taxon>
        <taxon>Propionibacteriales</taxon>
        <taxon>Nocardioidaceae</taxon>
        <taxon>Nocardioides</taxon>
    </lineage>
</organism>
<dbReference type="Proteomes" id="UP000544110">
    <property type="component" value="Unassembled WGS sequence"/>
</dbReference>
<evidence type="ECO:0000313" key="3">
    <source>
        <dbReference type="Proteomes" id="UP000544110"/>
    </source>
</evidence>
<dbReference type="AlphaFoldDB" id="A0A7Y9UUX6"/>
<protein>
    <submittedName>
        <fullName evidence="2">Putative membrane-bound spermidine synthase</fullName>
    </submittedName>
</protein>
<dbReference type="EMBL" id="JACCAC010000001">
    <property type="protein sequence ID" value="NYG54240.1"/>
    <property type="molecule type" value="Genomic_DNA"/>
</dbReference>
<keyword evidence="1" id="KW-0812">Transmembrane</keyword>
<keyword evidence="1" id="KW-0472">Membrane</keyword>
<dbReference type="NCBIfam" id="NF033493">
    <property type="entry name" value="MetS_like_NSS"/>
    <property type="match status" value="1"/>
</dbReference>
<comment type="caution">
    <text evidence="2">The sequence shown here is derived from an EMBL/GenBank/DDBJ whole genome shotgun (WGS) entry which is preliminary data.</text>
</comment>
<feature type="transmembrane region" description="Helical" evidence="1">
    <location>
        <begin position="6"/>
        <end position="28"/>
    </location>
</feature>
<accession>A0A7Y9UUX6</accession>
<dbReference type="RefSeq" id="WP_179516901.1">
    <property type="nucleotide sequence ID" value="NZ_JACCAC010000001.1"/>
</dbReference>
<evidence type="ECO:0000313" key="2">
    <source>
        <dbReference type="EMBL" id="NYG54240.1"/>
    </source>
</evidence>
<reference evidence="2 3" key="1">
    <citation type="submission" date="2020-07" db="EMBL/GenBank/DDBJ databases">
        <title>Sequencing the genomes of 1000 actinobacteria strains.</title>
        <authorList>
            <person name="Klenk H.-P."/>
        </authorList>
    </citation>
    <scope>NUCLEOTIDE SEQUENCE [LARGE SCALE GENOMIC DNA]</scope>
    <source>
        <strain evidence="2 3">DSM 24552</strain>
    </source>
</reference>
<dbReference type="InterPro" id="IPR031596">
    <property type="entry name" value="MaAIMP_sms"/>
</dbReference>
<name>A0A7Y9UUX6_9ACTN</name>
<evidence type="ECO:0000256" key="1">
    <source>
        <dbReference type="SAM" id="Phobius"/>
    </source>
</evidence>
<dbReference type="Pfam" id="PF16951">
    <property type="entry name" value="MaAIMP_sms"/>
    <property type="match status" value="1"/>
</dbReference>
<proteinExistence type="predicted"/>
<keyword evidence="1" id="KW-1133">Transmembrane helix</keyword>